<accession>A0AAU6WMS7</accession>
<proteinExistence type="predicted"/>
<organism evidence="2 3">
    <name type="scientific">Chryseobacterium endophyticum</name>
    <dbReference type="NCBI Taxonomy" id="1854762"/>
    <lineage>
        <taxon>Bacteria</taxon>
        <taxon>Pseudomonadati</taxon>
        <taxon>Bacteroidota</taxon>
        <taxon>Flavobacteriia</taxon>
        <taxon>Flavobacteriales</taxon>
        <taxon>Weeksellaceae</taxon>
        <taxon>Chryseobacterium group</taxon>
        <taxon>Chryseobacterium</taxon>
    </lineage>
</organism>
<dbReference type="Proteomes" id="UP001463665">
    <property type="component" value="Chromosome"/>
</dbReference>
<dbReference type="RefSeq" id="WP_345766169.1">
    <property type="nucleotide sequence ID" value="NZ_CP154834.1"/>
</dbReference>
<dbReference type="EMBL" id="CP154834">
    <property type="protein sequence ID" value="XAO73795.1"/>
    <property type="molecule type" value="Genomic_DNA"/>
</dbReference>
<sequence>MNSGEFICFLIEWILLIVVSTALLNHGNSWLNEVSFAKARKGSSDLESFTACSYLKSGQ</sequence>
<gene>
    <name evidence="2" type="ORF">AAFP95_19095</name>
</gene>
<keyword evidence="1" id="KW-1133">Transmembrane helix</keyword>
<keyword evidence="1" id="KW-0472">Membrane</keyword>
<protein>
    <submittedName>
        <fullName evidence="2">Uncharacterized protein</fullName>
    </submittedName>
</protein>
<keyword evidence="1" id="KW-0812">Transmembrane</keyword>
<evidence type="ECO:0000256" key="1">
    <source>
        <dbReference type="SAM" id="Phobius"/>
    </source>
</evidence>
<reference evidence="2 3" key="1">
    <citation type="submission" date="2024-04" db="EMBL/GenBank/DDBJ databases">
        <title>Genome sequencing and assembly of rice foliar adapted Chryseobacterium endophyticum OsEnb-ALM-A6.</title>
        <authorList>
            <person name="Kumar S."/>
            <person name="Javed M."/>
            <person name="Chouhan V."/>
            <person name="Charishma K."/>
            <person name="Patel A."/>
            <person name="Kumar M."/>
            <person name="Sahu K.P."/>
            <person name="Kumar A."/>
        </authorList>
    </citation>
    <scope>NUCLEOTIDE SEQUENCE [LARGE SCALE GENOMIC DNA]</scope>
    <source>
        <strain evidence="2 3">OsEnb-ALM-A6</strain>
    </source>
</reference>
<feature type="transmembrane region" description="Helical" evidence="1">
    <location>
        <begin position="6"/>
        <end position="24"/>
    </location>
</feature>
<evidence type="ECO:0000313" key="2">
    <source>
        <dbReference type="EMBL" id="XAO73795.1"/>
    </source>
</evidence>
<evidence type="ECO:0000313" key="3">
    <source>
        <dbReference type="Proteomes" id="UP001463665"/>
    </source>
</evidence>
<name>A0AAU6WMS7_9FLAO</name>
<keyword evidence="3" id="KW-1185">Reference proteome</keyword>
<dbReference type="AlphaFoldDB" id="A0AAU6WMS7"/>